<evidence type="ECO:0000256" key="2">
    <source>
        <dbReference type="PROSITE-ProRule" id="PRU00110"/>
    </source>
</evidence>
<sequence length="128" mass="14234">MHDFENTPLLDNGLKLRLLHDEVGGQVRDIVEKFLEILPERLRLLAHSHAMGDTVHFYIEAHRLKGAAATLGAERMAALCAHLEERGKAGILPEPALLHTLDDLSVQVREIMTRTIALYAGDPPVFLP</sequence>
<dbReference type="Proteomes" id="UP001628193">
    <property type="component" value="Unassembled WGS sequence"/>
</dbReference>
<keyword evidence="1" id="KW-0902">Two-component regulatory system</keyword>
<feature type="domain" description="HPt" evidence="3">
    <location>
        <begin position="23"/>
        <end position="115"/>
    </location>
</feature>
<evidence type="ECO:0000313" key="4">
    <source>
        <dbReference type="EMBL" id="GAB0058888.1"/>
    </source>
</evidence>
<comment type="caution">
    <text evidence="4">The sequence shown here is derived from an EMBL/GenBank/DDBJ whole genome shotgun (WGS) entry which is preliminary data.</text>
</comment>
<gene>
    <name evidence="4" type="ORF">SIID45300_03247</name>
</gene>
<dbReference type="SUPFAM" id="SSF47226">
    <property type="entry name" value="Histidine-containing phosphotransfer domain, HPT domain"/>
    <property type="match status" value="1"/>
</dbReference>
<proteinExistence type="predicted"/>
<dbReference type="InterPro" id="IPR008207">
    <property type="entry name" value="Sig_transdc_His_kin_Hpt_dom"/>
</dbReference>
<dbReference type="InterPro" id="IPR036641">
    <property type="entry name" value="HPT_dom_sf"/>
</dbReference>
<dbReference type="PROSITE" id="PS50894">
    <property type="entry name" value="HPT"/>
    <property type="match status" value="1"/>
</dbReference>
<evidence type="ECO:0000313" key="5">
    <source>
        <dbReference type="Proteomes" id="UP001628193"/>
    </source>
</evidence>
<dbReference type="CDD" id="cd00088">
    <property type="entry name" value="HPT"/>
    <property type="match status" value="1"/>
</dbReference>
<name>A0ABQ0CDB7_9PROT</name>
<dbReference type="SMART" id="SM00073">
    <property type="entry name" value="HPT"/>
    <property type="match status" value="1"/>
</dbReference>
<accession>A0ABQ0CDB7</accession>
<evidence type="ECO:0000259" key="3">
    <source>
        <dbReference type="PROSITE" id="PS50894"/>
    </source>
</evidence>
<dbReference type="Pfam" id="PF01627">
    <property type="entry name" value="Hpt"/>
    <property type="match status" value="1"/>
</dbReference>
<protein>
    <recommendedName>
        <fullName evidence="3">HPt domain-containing protein</fullName>
    </recommendedName>
</protein>
<evidence type="ECO:0000256" key="1">
    <source>
        <dbReference type="ARBA" id="ARBA00023012"/>
    </source>
</evidence>
<feature type="modified residue" description="Phosphohistidine" evidence="2">
    <location>
        <position position="62"/>
    </location>
</feature>
<dbReference type="EMBL" id="BAAFGK010000005">
    <property type="protein sequence ID" value="GAB0058888.1"/>
    <property type="molecule type" value="Genomic_DNA"/>
</dbReference>
<dbReference type="RefSeq" id="WP_420906608.1">
    <property type="nucleotide sequence ID" value="NZ_BAAFGK010000005.1"/>
</dbReference>
<reference evidence="4 5" key="2">
    <citation type="submission" date="2024-09" db="EMBL/GenBank/DDBJ databases">
        <title>Draft genome sequence of Candidatus Magnetaquicoccaceae bacterium FCR-1.</title>
        <authorList>
            <person name="Shimoshige H."/>
            <person name="Shimamura S."/>
            <person name="Taoka A."/>
            <person name="Kobayashi H."/>
            <person name="Maekawa T."/>
        </authorList>
    </citation>
    <scope>NUCLEOTIDE SEQUENCE [LARGE SCALE GENOMIC DNA]</scope>
    <source>
        <strain evidence="4 5">FCR-1</strain>
    </source>
</reference>
<keyword evidence="2" id="KW-0597">Phosphoprotein</keyword>
<organism evidence="4 5">
    <name type="scientific">Candidatus Magnetaquiglobus chichijimensis</name>
    <dbReference type="NCBI Taxonomy" id="3141448"/>
    <lineage>
        <taxon>Bacteria</taxon>
        <taxon>Pseudomonadati</taxon>
        <taxon>Pseudomonadota</taxon>
        <taxon>Magnetococcia</taxon>
        <taxon>Magnetococcales</taxon>
        <taxon>Candidatus Magnetaquicoccaceae</taxon>
        <taxon>Candidatus Magnetaquiglobus</taxon>
    </lineage>
</organism>
<dbReference type="Gene3D" id="1.20.120.160">
    <property type="entry name" value="HPT domain"/>
    <property type="match status" value="1"/>
</dbReference>
<reference evidence="4 5" key="1">
    <citation type="submission" date="2024-05" db="EMBL/GenBank/DDBJ databases">
        <authorList>
            <consortium name="Candidatus Magnetaquicoccaceae bacterium FCR-1 genome sequencing consortium"/>
            <person name="Shimoshige H."/>
            <person name="Shimamura S."/>
            <person name="Taoka A."/>
            <person name="Kobayashi H."/>
            <person name="Maekawa T."/>
        </authorList>
    </citation>
    <scope>NUCLEOTIDE SEQUENCE [LARGE SCALE GENOMIC DNA]</scope>
    <source>
        <strain evidence="4 5">FCR-1</strain>
    </source>
</reference>
<keyword evidence="5" id="KW-1185">Reference proteome</keyword>